<gene>
    <name evidence="1" type="ORF">EVOR1521_LOCUS8732</name>
</gene>
<organism evidence="1 2">
    <name type="scientific">Effrenium voratum</name>
    <dbReference type="NCBI Taxonomy" id="2562239"/>
    <lineage>
        <taxon>Eukaryota</taxon>
        <taxon>Sar</taxon>
        <taxon>Alveolata</taxon>
        <taxon>Dinophyceae</taxon>
        <taxon>Suessiales</taxon>
        <taxon>Symbiodiniaceae</taxon>
        <taxon>Effrenium</taxon>
    </lineage>
</organism>
<reference evidence="1" key="1">
    <citation type="submission" date="2023-08" db="EMBL/GenBank/DDBJ databases">
        <authorList>
            <person name="Chen Y."/>
            <person name="Shah S."/>
            <person name="Dougan E. K."/>
            <person name="Thang M."/>
            <person name="Chan C."/>
        </authorList>
    </citation>
    <scope>NUCLEOTIDE SEQUENCE</scope>
</reference>
<keyword evidence="2" id="KW-1185">Reference proteome</keyword>
<name>A0AA36I4I0_9DINO</name>
<evidence type="ECO:0000313" key="2">
    <source>
        <dbReference type="Proteomes" id="UP001178507"/>
    </source>
</evidence>
<accession>A0AA36I4I0</accession>
<proteinExistence type="predicted"/>
<comment type="caution">
    <text evidence="1">The sequence shown here is derived from an EMBL/GenBank/DDBJ whole genome shotgun (WGS) entry which is preliminary data.</text>
</comment>
<sequence length="108" mass="12089">MHDSSQPCMDTSPIELQATQKATATQAQKGLPSFAHPRPCLHGSHLWMAEFLTVEPQGQLQACQPMMLGCVLFWPATPEKQRNLQAQHIPVRHVGLQREKPELPDKVT</sequence>
<protein>
    <submittedName>
        <fullName evidence="1">Uncharacterized protein</fullName>
    </submittedName>
</protein>
<dbReference type="EMBL" id="CAUJNA010000757">
    <property type="protein sequence ID" value="CAJ1380901.1"/>
    <property type="molecule type" value="Genomic_DNA"/>
</dbReference>
<evidence type="ECO:0000313" key="1">
    <source>
        <dbReference type="EMBL" id="CAJ1380901.1"/>
    </source>
</evidence>
<dbReference type="AlphaFoldDB" id="A0AA36I4I0"/>
<dbReference type="Proteomes" id="UP001178507">
    <property type="component" value="Unassembled WGS sequence"/>
</dbReference>